<dbReference type="Gene3D" id="2.30.30.140">
    <property type="match status" value="1"/>
</dbReference>
<feature type="region of interest" description="Disordered" evidence="1">
    <location>
        <begin position="1"/>
        <end position="56"/>
    </location>
</feature>
<dbReference type="EMBL" id="DS565998">
    <property type="status" value="NOT_ANNOTATED_CDS"/>
    <property type="molecule type" value="Genomic_DNA"/>
</dbReference>
<evidence type="ECO:0000256" key="1">
    <source>
        <dbReference type="SAM" id="MobiDB-lite"/>
    </source>
</evidence>
<dbReference type="EnsemblProtists" id="Phyra72775">
    <property type="protein sequence ID" value="Phyra72775"/>
    <property type="gene ID" value="Phyra72775"/>
</dbReference>
<dbReference type="eggNOG" id="ENOG502SF4S">
    <property type="taxonomic scope" value="Eukaryota"/>
</dbReference>
<feature type="compositionally biased region" description="Polar residues" evidence="1">
    <location>
        <begin position="1"/>
        <end position="14"/>
    </location>
</feature>
<evidence type="ECO:0000313" key="4">
    <source>
        <dbReference type="Proteomes" id="UP000005238"/>
    </source>
</evidence>
<dbReference type="InterPro" id="IPR041291">
    <property type="entry name" value="TUDOR_5"/>
</dbReference>
<dbReference type="Proteomes" id="UP000005238">
    <property type="component" value="Unassembled WGS sequence"/>
</dbReference>
<sequence>MPSGSSSECSTELEASSSAVSASAPDTEEQYEDDGFDEYSDSFESDNDAGCDGGSVSAAVSVSSRTELILLSVGTRVQAFWREENEWFDGTILHVEEGNERRYYVHYDDGEEQWEVLDVYLL</sequence>
<dbReference type="VEuPathDB" id="FungiDB:KRP22_9735"/>
<dbReference type="SUPFAM" id="SSF63748">
    <property type="entry name" value="Tudor/PWWP/MBT"/>
    <property type="match status" value="1"/>
</dbReference>
<dbReference type="AlphaFoldDB" id="H3GBS4"/>
<reference evidence="4" key="1">
    <citation type="journal article" date="2006" name="Science">
        <title>Phytophthora genome sequences uncover evolutionary origins and mechanisms of pathogenesis.</title>
        <authorList>
            <person name="Tyler B.M."/>
            <person name="Tripathy S."/>
            <person name="Zhang X."/>
            <person name="Dehal P."/>
            <person name="Jiang R.H."/>
            <person name="Aerts A."/>
            <person name="Arredondo F.D."/>
            <person name="Baxter L."/>
            <person name="Bensasson D."/>
            <person name="Beynon J.L."/>
            <person name="Chapman J."/>
            <person name="Damasceno C.M."/>
            <person name="Dorrance A.E."/>
            <person name="Dou D."/>
            <person name="Dickerman A.W."/>
            <person name="Dubchak I.L."/>
            <person name="Garbelotto M."/>
            <person name="Gijzen M."/>
            <person name="Gordon S.G."/>
            <person name="Govers F."/>
            <person name="Grunwald N.J."/>
            <person name="Huang W."/>
            <person name="Ivors K.L."/>
            <person name="Jones R.W."/>
            <person name="Kamoun S."/>
            <person name="Krampis K."/>
            <person name="Lamour K.H."/>
            <person name="Lee M.K."/>
            <person name="McDonald W.H."/>
            <person name="Medina M."/>
            <person name="Meijer H.J."/>
            <person name="Nordberg E.K."/>
            <person name="Maclean D.J."/>
            <person name="Ospina-Giraldo M.D."/>
            <person name="Morris P.F."/>
            <person name="Phuntumart V."/>
            <person name="Putnam N.H."/>
            <person name="Rash S."/>
            <person name="Rose J.K."/>
            <person name="Sakihama Y."/>
            <person name="Salamov A.A."/>
            <person name="Savidor A."/>
            <person name="Scheuring C.F."/>
            <person name="Smith B.M."/>
            <person name="Sobral B.W."/>
            <person name="Terry A."/>
            <person name="Torto-Alalibo T.A."/>
            <person name="Win J."/>
            <person name="Xu Z."/>
            <person name="Zhang H."/>
            <person name="Grigoriev I.V."/>
            <person name="Rokhsar D.S."/>
            <person name="Boore J.L."/>
        </authorList>
    </citation>
    <scope>NUCLEOTIDE SEQUENCE [LARGE SCALE GENOMIC DNA]</scope>
    <source>
        <strain evidence="4">Pr102</strain>
    </source>
</reference>
<evidence type="ECO:0000313" key="3">
    <source>
        <dbReference type="EnsemblProtists" id="Phyra72775"/>
    </source>
</evidence>
<dbReference type="InParanoid" id="H3GBS4"/>
<dbReference type="OMA" id="WREENEW"/>
<organism evidence="3 4">
    <name type="scientific">Phytophthora ramorum</name>
    <name type="common">Sudden oak death agent</name>
    <dbReference type="NCBI Taxonomy" id="164328"/>
    <lineage>
        <taxon>Eukaryota</taxon>
        <taxon>Sar</taxon>
        <taxon>Stramenopiles</taxon>
        <taxon>Oomycota</taxon>
        <taxon>Peronosporomycetes</taxon>
        <taxon>Peronosporales</taxon>
        <taxon>Peronosporaceae</taxon>
        <taxon>Phytophthora</taxon>
    </lineage>
</organism>
<dbReference type="HOGENOM" id="CLU_2031294_0_0_1"/>
<feature type="compositionally biased region" description="Acidic residues" evidence="1">
    <location>
        <begin position="26"/>
        <end position="49"/>
    </location>
</feature>
<protein>
    <recommendedName>
        <fullName evidence="2">Histone methyltransferase Tudor domain-containing protein</fullName>
    </recommendedName>
</protein>
<reference evidence="3" key="2">
    <citation type="submission" date="2015-06" db="UniProtKB">
        <authorList>
            <consortium name="EnsemblProtists"/>
        </authorList>
    </citation>
    <scope>IDENTIFICATION</scope>
    <source>
        <strain evidence="3">Pr102</strain>
    </source>
</reference>
<evidence type="ECO:0000259" key="2">
    <source>
        <dbReference type="Pfam" id="PF18359"/>
    </source>
</evidence>
<dbReference type="STRING" id="164328.H3GBS4"/>
<accession>H3GBS4</accession>
<proteinExistence type="predicted"/>
<dbReference type="VEuPathDB" id="FungiDB:KRP23_8647"/>
<dbReference type="Pfam" id="PF18359">
    <property type="entry name" value="Tudor_5"/>
    <property type="match status" value="1"/>
</dbReference>
<name>H3GBS4_PHYRM</name>
<keyword evidence="4" id="KW-1185">Reference proteome</keyword>
<feature type="domain" description="Histone methyltransferase Tudor" evidence="2">
    <location>
        <begin position="71"/>
        <end position="115"/>
    </location>
</feature>
<feature type="compositionally biased region" description="Low complexity" evidence="1">
    <location>
        <begin position="15"/>
        <end position="24"/>
    </location>
</feature>